<protein>
    <submittedName>
        <fullName evidence="1">Uncharacterized protein</fullName>
    </submittedName>
</protein>
<accession>F8IHW2</accession>
<evidence type="ECO:0000313" key="1">
    <source>
        <dbReference type="EMBL" id="AEJ43252.1"/>
    </source>
</evidence>
<sequence length="89" mass="10373">MRQHRFISGADDAGVWINRFEYRDGEYFIGMELSMVRTYFHKDMNHLANGWTARSAFAFTLPFTKCTAQLELSLHLSRTKRRAHASCAK</sequence>
<dbReference type="Proteomes" id="UP000000292">
    <property type="component" value="Chromosome"/>
</dbReference>
<proteinExistence type="predicted"/>
<reference evidence="1 2" key="1">
    <citation type="journal article" date="2011" name="J. Bacteriol.">
        <title>Complete Genome Sequence of Alicyclobacillus acidocaldarius Strain Tc-4-1.</title>
        <authorList>
            <person name="Chen Y."/>
            <person name="He Y."/>
            <person name="Zhang B."/>
            <person name="Yang J."/>
            <person name="Li W."/>
            <person name="Dong Z."/>
            <person name="Hu S."/>
        </authorList>
    </citation>
    <scope>NUCLEOTIDE SEQUENCE [LARGE SCALE GENOMIC DNA]</scope>
    <source>
        <strain evidence="1 2">Tc-4-1</strain>
    </source>
</reference>
<dbReference type="STRING" id="1048834.TC41_1313"/>
<dbReference type="PATRIC" id="fig|1048834.4.peg.1251"/>
<organism evidence="1 2">
    <name type="scientific">Alicyclobacillus acidocaldarius (strain Tc-4-1)</name>
    <name type="common">Bacillus acidocaldarius</name>
    <dbReference type="NCBI Taxonomy" id="1048834"/>
    <lineage>
        <taxon>Bacteria</taxon>
        <taxon>Bacillati</taxon>
        <taxon>Bacillota</taxon>
        <taxon>Bacilli</taxon>
        <taxon>Bacillales</taxon>
        <taxon>Alicyclobacillaceae</taxon>
        <taxon>Alicyclobacillus</taxon>
    </lineage>
</organism>
<reference evidence="2" key="2">
    <citation type="submission" date="2011-06" db="EMBL/GenBank/DDBJ databases">
        <title>The complete genome sequence of Alicyclobacillus acidocaldarius sp. Tc-4-1.</title>
        <authorList>
            <person name="Chen Y."/>
            <person name="He Y."/>
            <person name="Dong Z."/>
            <person name="Hu S."/>
        </authorList>
    </citation>
    <scope>NUCLEOTIDE SEQUENCE [LARGE SCALE GENOMIC DNA]</scope>
    <source>
        <strain evidence="2">Tc-4-1</strain>
    </source>
</reference>
<evidence type="ECO:0000313" key="2">
    <source>
        <dbReference type="Proteomes" id="UP000000292"/>
    </source>
</evidence>
<dbReference type="HOGENOM" id="CLU_2448108_0_0_9"/>
<name>F8IHW2_ALIAT</name>
<dbReference type="KEGG" id="aad:TC41_1313"/>
<gene>
    <name evidence="1" type="ordered locus">TC41_1313</name>
</gene>
<dbReference type="AlphaFoldDB" id="F8IHW2"/>
<dbReference type="EMBL" id="CP002902">
    <property type="protein sequence ID" value="AEJ43252.1"/>
    <property type="molecule type" value="Genomic_DNA"/>
</dbReference>